<keyword evidence="3" id="KW-0539">Nucleus</keyword>
<keyword evidence="1" id="KW-0805">Transcription regulation</keyword>
<dbReference type="PANTHER" id="PTHR31499">
    <property type="entry name" value="MYB FAMILY TRANSCRIPTION FACTOR PHL11"/>
    <property type="match status" value="1"/>
</dbReference>
<name>A0ABD3UI63_9LAMI</name>
<evidence type="ECO:0000256" key="2">
    <source>
        <dbReference type="ARBA" id="ARBA00023163"/>
    </source>
</evidence>
<dbReference type="EMBL" id="JBJXBP010000001">
    <property type="protein sequence ID" value="KAL3848670.1"/>
    <property type="molecule type" value="Genomic_DNA"/>
</dbReference>
<dbReference type="AlphaFoldDB" id="A0ABD3UI63"/>
<keyword evidence="6" id="KW-1185">Reference proteome</keyword>
<dbReference type="InterPro" id="IPR009057">
    <property type="entry name" value="Homeodomain-like_sf"/>
</dbReference>
<dbReference type="Proteomes" id="UP001634393">
    <property type="component" value="Unassembled WGS sequence"/>
</dbReference>
<sequence length="335" mass="37052">MGDENIRARWCAARGPGGDNQSKTHEVSYPKSRLRWTPELHEQFVRAVNDLGGPYRATPKTILNLMGGGQGIALYQVKSHLQKFRLGKVSKSTTGRSNTSLPFGYHSMNETRLPFEGLRRSSFSNAFTKSRSPYESIFKTLGNGTHGNRHLLDEAPFKNFQPSGTVSSAQTNQQHALGTSFMNFPVSGTVPKVQTNQQQVPDTSFLNFQAPKTFSSVQPNQQVLGTSSEPIASFGHVINDCTPQWVNELFNGSGEQEQSVLPPQPTIDDNQNASLMFDDSMNYVTNSSSDFSTFINKGPDDQTCMDVGSFFEDAANFTNVDDNSSLNIYDYDIVM</sequence>
<keyword evidence="2" id="KW-0804">Transcription</keyword>
<gene>
    <name evidence="5" type="ORF">ACJIZ3_010552</name>
</gene>
<feature type="domain" description="Myb-like" evidence="4">
    <location>
        <begin position="33"/>
        <end position="84"/>
    </location>
</feature>
<dbReference type="Pfam" id="PF00249">
    <property type="entry name" value="Myb_DNA-binding"/>
    <property type="match status" value="1"/>
</dbReference>
<comment type="caution">
    <text evidence="5">The sequence shown here is derived from an EMBL/GenBank/DDBJ whole genome shotgun (WGS) entry which is preliminary data.</text>
</comment>
<dbReference type="InterPro" id="IPR001005">
    <property type="entry name" value="SANT/Myb"/>
</dbReference>
<organism evidence="5 6">
    <name type="scientific">Penstemon smallii</name>
    <dbReference type="NCBI Taxonomy" id="265156"/>
    <lineage>
        <taxon>Eukaryota</taxon>
        <taxon>Viridiplantae</taxon>
        <taxon>Streptophyta</taxon>
        <taxon>Embryophyta</taxon>
        <taxon>Tracheophyta</taxon>
        <taxon>Spermatophyta</taxon>
        <taxon>Magnoliopsida</taxon>
        <taxon>eudicotyledons</taxon>
        <taxon>Gunneridae</taxon>
        <taxon>Pentapetalae</taxon>
        <taxon>asterids</taxon>
        <taxon>lamiids</taxon>
        <taxon>Lamiales</taxon>
        <taxon>Plantaginaceae</taxon>
        <taxon>Cheloneae</taxon>
        <taxon>Penstemon</taxon>
    </lineage>
</organism>
<dbReference type="InterPro" id="IPR046955">
    <property type="entry name" value="PHR1-like"/>
</dbReference>
<evidence type="ECO:0000313" key="5">
    <source>
        <dbReference type="EMBL" id="KAL3848670.1"/>
    </source>
</evidence>
<reference evidence="5 6" key="1">
    <citation type="submission" date="2024-12" db="EMBL/GenBank/DDBJ databases">
        <title>The unique morphological basis and parallel evolutionary history of personate flowers in Penstemon.</title>
        <authorList>
            <person name="Depatie T.H."/>
            <person name="Wessinger C.A."/>
        </authorList>
    </citation>
    <scope>NUCLEOTIDE SEQUENCE [LARGE SCALE GENOMIC DNA]</scope>
    <source>
        <strain evidence="5">WTNN_2</strain>
        <tissue evidence="5">Leaf</tissue>
    </source>
</reference>
<evidence type="ECO:0000256" key="3">
    <source>
        <dbReference type="ARBA" id="ARBA00023242"/>
    </source>
</evidence>
<protein>
    <recommendedName>
        <fullName evidence="4">Myb-like domain-containing protein</fullName>
    </recommendedName>
</protein>
<evidence type="ECO:0000313" key="6">
    <source>
        <dbReference type="Proteomes" id="UP001634393"/>
    </source>
</evidence>
<accession>A0ABD3UI63</accession>
<dbReference type="InterPro" id="IPR006447">
    <property type="entry name" value="Myb_dom_plants"/>
</dbReference>
<proteinExistence type="predicted"/>
<dbReference type="Gene3D" id="1.10.10.60">
    <property type="entry name" value="Homeodomain-like"/>
    <property type="match status" value="1"/>
</dbReference>
<dbReference type="NCBIfam" id="TIGR01557">
    <property type="entry name" value="myb_SHAQKYF"/>
    <property type="match status" value="1"/>
</dbReference>
<dbReference type="SUPFAM" id="SSF46689">
    <property type="entry name" value="Homeodomain-like"/>
    <property type="match status" value="1"/>
</dbReference>
<evidence type="ECO:0000256" key="1">
    <source>
        <dbReference type="ARBA" id="ARBA00023015"/>
    </source>
</evidence>
<dbReference type="PANTHER" id="PTHR31499:SF43">
    <property type="entry name" value="MYB FAMILY TRANSCRIPTION FACTOR APL"/>
    <property type="match status" value="1"/>
</dbReference>
<evidence type="ECO:0000259" key="4">
    <source>
        <dbReference type="Pfam" id="PF00249"/>
    </source>
</evidence>